<keyword evidence="2 5" id="KW-0812">Transmembrane</keyword>
<evidence type="ECO:0000256" key="1">
    <source>
        <dbReference type="ARBA" id="ARBA00004141"/>
    </source>
</evidence>
<feature type="transmembrane region" description="Helical" evidence="5">
    <location>
        <begin position="123"/>
        <end position="140"/>
    </location>
</feature>
<protein>
    <submittedName>
        <fullName evidence="7">Permease of the drug/metabolite transporter(DMT) superfamily</fullName>
    </submittedName>
</protein>
<feature type="transmembrane region" description="Helical" evidence="5">
    <location>
        <begin position="152"/>
        <end position="173"/>
    </location>
</feature>
<feature type="transmembrane region" description="Helical" evidence="5">
    <location>
        <begin position="248"/>
        <end position="267"/>
    </location>
</feature>
<accession>A0A081DFX1</accession>
<feature type="transmembrane region" description="Helical" evidence="5">
    <location>
        <begin position="68"/>
        <end position="90"/>
    </location>
</feature>
<dbReference type="PANTHER" id="PTHR32322">
    <property type="entry name" value="INNER MEMBRANE TRANSPORTER"/>
    <property type="match status" value="1"/>
</dbReference>
<dbReference type="Proteomes" id="UP000028980">
    <property type="component" value="Unassembled WGS sequence"/>
</dbReference>
<evidence type="ECO:0000313" key="7">
    <source>
        <dbReference type="EMBL" id="GAK77817.1"/>
    </source>
</evidence>
<feature type="transmembrane region" description="Helical" evidence="5">
    <location>
        <begin position="7"/>
        <end position="25"/>
    </location>
</feature>
<evidence type="ECO:0000256" key="2">
    <source>
        <dbReference type="ARBA" id="ARBA00022692"/>
    </source>
</evidence>
<dbReference type="AlphaFoldDB" id="A0A081DFX1"/>
<feature type="transmembrane region" description="Helical" evidence="5">
    <location>
        <begin position="96"/>
        <end position="116"/>
    </location>
</feature>
<feature type="transmembrane region" description="Helical" evidence="5">
    <location>
        <begin position="180"/>
        <end position="203"/>
    </location>
</feature>
<comment type="caution">
    <text evidence="7">The sequence shown here is derived from an EMBL/GenBank/DDBJ whole genome shotgun (WGS) entry which is preliminary data.</text>
</comment>
<evidence type="ECO:0000259" key="6">
    <source>
        <dbReference type="Pfam" id="PF00892"/>
    </source>
</evidence>
<dbReference type="SUPFAM" id="SSF103481">
    <property type="entry name" value="Multidrug resistance efflux transporter EmrE"/>
    <property type="match status" value="2"/>
</dbReference>
<dbReference type="InterPro" id="IPR050638">
    <property type="entry name" value="AA-Vitamin_Transporters"/>
</dbReference>
<feature type="domain" description="EamA" evidence="6">
    <location>
        <begin position="8"/>
        <end position="140"/>
    </location>
</feature>
<keyword evidence="3 5" id="KW-1133">Transmembrane helix</keyword>
<evidence type="ECO:0000256" key="3">
    <source>
        <dbReference type="ARBA" id="ARBA00022989"/>
    </source>
</evidence>
<dbReference type="GO" id="GO:0016020">
    <property type="term" value="C:membrane"/>
    <property type="evidence" value="ECO:0007669"/>
    <property type="project" value="UniProtKB-SubCell"/>
</dbReference>
<dbReference type="InterPro" id="IPR037185">
    <property type="entry name" value="EmrE-like"/>
</dbReference>
<feature type="transmembrane region" description="Helical" evidence="5">
    <location>
        <begin position="215"/>
        <end position="236"/>
    </location>
</feature>
<evidence type="ECO:0000256" key="4">
    <source>
        <dbReference type="ARBA" id="ARBA00023136"/>
    </source>
</evidence>
<feature type="transmembrane region" description="Helical" evidence="5">
    <location>
        <begin position="37"/>
        <end position="56"/>
    </location>
</feature>
<reference evidence="7 8" key="1">
    <citation type="journal article" date="2014" name="Genome Announc.">
        <title>Draft Genome Sequences of Marine Flavobacterium Nonlabens Strains NR17, NR24, NR27, NR32, NR33, and Ara13.</title>
        <authorList>
            <person name="Nakanishi M."/>
            <person name="Meirelles P."/>
            <person name="Suzuki R."/>
            <person name="Takatani N."/>
            <person name="Mino S."/>
            <person name="Suda W."/>
            <person name="Oshima K."/>
            <person name="Hattori M."/>
            <person name="Ohkuma M."/>
            <person name="Hosokawa M."/>
            <person name="Miyashita K."/>
            <person name="Thompson F.L."/>
            <person name="Niwa A."/>
            <person name="Sawabe T."/>
            <person name="Sawabe T."/>
        </authorList>
    </citation>
    <scope>NUCLEOTIDE SEQUENCE [LARGE SCALE GENOMIC DNA]</scope>
    <source>
        <strain evidence="8">JCM19296</strain>
    </source>
</reference>
<organism evidence="7 8">
    <name type="scientific">Nonlabens ulvanivorans</name>
    <name type="common">Persicivirga ulvanivorans</name>
    <dbReference type="NCBI Taxonomy" id="906888"/>
    <lineage>
        <taxon>Bacteria</taxon>
        <taxon>Pseudomonadati</taxon>
        <taxon>Bacteroidota</taxon>
        <taxon>Flavobacteriia</taxon>
        <taxon>Flavobacteriales</taxon>
        <taxon>Flavobacteriaceae</taxon>
        <taxon>Nonlabens</taxon>
    </lineage>
</organism>
<dbReference type="Pfam" id="PF00892">
    <property type="entry name" value="EamA"/>
    <property type="match status" value="2"/>
</dbReference>
<keyword evidence="4 5" id="KW-0472">Membrane</keyword>
<feature type="transmembrane region" description="Helical" evidence="5">
    <location>
        <begin position="273"/>
        <end position="290"/>
    </location>
</feature>
<name>A0A081DFX1_NONUL</name>
<evidence type="ECO:0000313" key="8">
    <source>
        <dbReference type="Proteomes" id="UP000028980"/>
    </source>
</evidence>
<feature type="domain" description="EamA" evidence="6">
    <location>
        <begin position="152"/>
        <end position="290"/>
    </location>
</feature>
<evidence type="ECO:0000256" key="5">
    <source>
        <dbReference type="SAM" id="Phobius"/>
    </source>
</evidence>
<dbReference type="InterPro" id="IPR000620">
    <property type="entry name" value="EamA_dom"/>
</dbReference>
<sequence>MEKKPVLIILSFFAVYVFWGSTYLWNKMAVTELPPFMLASIRFSTASAIIFVIAVLSGKKLTITKKQLLNTVLAGFLFLAYGNGVFVWALKYVDSGFASLLASLQPLVLLLMMRFVQRKSLKIKSIIGVLLGLFGMYLLVSQKDLQMQEDSWIGILMIMSCIISWSAGSLFVAKADTPSNFFITTGYQMLSAGVILAIGSWAFDESWSEPLSWQLNTQIAIVCLILFGSIAAFTAFNYLLKVMSTEKVATSSYVNPIIALLLGWYFLNESITVQSMIAAAIMLTGVYFINSRKVR</sequence>
<proteinExistence type="predicted"/>
<dbReference type="EMBL" id="BBLG01000013">
    <property type="protein sequence ID" value="GAK77817.1"/>
    <property type="molecule type" value="Genomic_DNA"/>
</dbReference>
<comment type="subcellular location">
    <subcellularLocation>
        <location evidence="1">Membrane</location>
        <topology evidence="1">Multi-pass membrane protein</topology>
    </subcellularLocation>
</comment>
<gene>
    <name evidence="7" type="ORF">JCM19296_3426</name>
</gene>
<dbReference type="PANTHER" id="PTHR32322:SF14">
    <property type="entry name" value="PROTEIN PAGO"/>
    <property type="match status" value="1"/>
</dbReference>